<evidence type="ECO:0000313" key="4">
    <source>
        <dbReference type="Proteomes" id="UP001196413"/>
    </source>
</evidence>
<dbReference type="EMBL" id="JAHQIW010000507">
    <property type="protein sequence ID" value="KAJ1348440.1"/>
    <property type="molecule type" value="Genomic_DNA"/>
</dbReference>
<protein>
    <submittedName>
        <fullName evidence="3">Uncharacterized protein</fullName>
    </submittedName>
</protein>
<organism evidence="3 4">
    <name type="scientific">Parelaphostrongylus tenuis</name>
    <name type="common">Meningeal worm</name>
    <dbReference type="NCBI Taxonomy" id="148309"/>
    <lineage>
        <taxon>Eukaryota</taxon>
        <taxon>Metazoa</taxon>
        <taxon>Ecdysozoa</taxon>
        <taxon>Nematoda</taxon>
        <taxon>Chromadorea</taxon>
        <taxon>Rhabditida</taxon>
        <taxon>Rhabditina</taxon>
        <taxon>Rhabditomorpha</taxon>
        <taxon>Strongyloidea</taxon>
        <taxon>Metastrongylidae</taxon>
        <taxon>Parelaphostrongylus</taxon>
    </lineage>
</organism>
<feature type="region of interest" description="Disordered" evidence="1">
    <location>
        <begin position="32"/>
        <end position="112"/>
    </location>
</feature>
<dbReference type="AlphaFoldDB" id="A0AAD5LZM0"/>
<feature type="compositionally biased region" description="Basic residues" evidence="1">
    <location>
        <begin position="101"/>
        <end position="112"/>
    </location>
</feature>
<accession>A0AAD5LZM0</accession>
<evidence type="ECO:0000313" key="3">
    <source>
        <dbReference type="EMBL" id="KAJ1348440.1"/>
    </source>
</evidence>
<keyword evidence="4" id="KW-1185">Reference proteome</keyword>
<comment type="caution">
    <text evidence="3">The sequence shown here is derived from an EMBL/GenBank/DDBJ whole genome shotgun (WGS) entry which is preliminary data.</text>
</comment>
<feature type="chain" id="PRO_5042114086" evidence="2">
    <location>
        <begin position="24"/>
        <end position="112"/>
    </location>
</feature>
<dbReference type="Proteomes" id="UP001196413">
    <property type="component" value="Unassembled WGS sequence"/>
</dbReference>
<name>A0AAD5LZM0_PARTN</name>
<reference evidence="3" key="1">
    <citation type="submission" date="2021-06" db="EMBL/GenBank/DDBJ databases">
        <title>Parelaphostrongylus tenuis whole genome reference sequence.</title>
        <authorList>
            <person name="Garwood T.J."/>
            <person name="Larsen P.A."/>
            <person name="Fountain-Jones N.M."/>
            <person name="Garbe J.R."/>
            <person name="Macchietto M.G."/>
            <person name="Kania S.A."/>
            <person name="Gerhold R.W."/>
            <person name="Richards J.E."/>
            <person name="Wolf T.M."/>
        </authorList>
    </citation>
    <scope>NUCLEOTIDE SEQUENCE</scope>
    <source>
        <strain evidence="3">MNPRO001-30</strain>
        <tissue evidence="3">Meninges</tissue>
    </source>
</reference>
<gene>
    <name evidence="3" type="ORF">KIN20_003740</name>
</gene>
<feature type="compositionally biased region" description="Gly residues" evidence="1">
    <location>
        <begin position="57"/>
        <end position="69"/>
    </location>
</feature>
<feature type="signal peptide" evidence="2">
    <location>
        <begin position="1"/>
        <end position="23"/>
    </location>
</feature>
<sequence>MRQHRAWLFIVIILCEQLPPLVARRGGILGGSRARGSSASRISSGAGVHQHRPHYGHGTGWGQGGGWGSGNRQQQGMRDGWGGRSHSPKSGGLGKLFGGLMHKKPRSSSRSS</sequence>
<keyword evidence="2" id="KW-0732">Signal</keyword>
<proteinExistence type="predicted"/>
<evidence type="ECO:0000256" key="1">
    <source>
        <dbReference type="SAM" id="MobiDB-lite"/>
    </source>
</evidence>
<evidence type="ECO:0000256" key="2">
    <source>
        <dbReference type="SAM" id="SignalP"/>
    </source>
</evidence>
<feature type="compositionally biased region" description="Low complexity" evidence="1">
    <location>
        <begin position="32"/>
        <end position="47"/>
    </location>
</feature>